<evidence type="ECO:0000256" key="5">
    <source>
        <dbReference type="ARBA" id="ARBA00023004"/>
    </source>
</evidence>
<reference evidence="10 11" key="1">
    <citation type="journal article" date="2019" name="Int. J. Syst. Evol. Microbiol.">
        <title>The Global Catalogue of Microorganisms (GCM) 10K type strain sequencing project: providing services to taxonomists for standard genome sequencing and annotation.</title>
        <authorList>
            <consortium name="The Broad Institute Genomics Platform"/>
            <consortium name="The Broad Institute Genome Sequencing Center for Infectious Disease"/>
            <person name="Wu L."/>
            <person name="Ma J."/>
        </authorList>
    </citation>
    <scope>NUCLEOTIDE SEQUENCE [LARGE SCALE GENOMIC DNA]</scope>
    <source>
        <strain evidence="10 11">JCM 14330</strain>
    </source>
</reference>
<evidence type="ECO:0000313" key="11">
    <source>
        <dbReference type="Proteomes" id="UP001501706"/>
    </source>
</evidence>
<keyword evidence="6" id="KW-0411">Iron-sulfur</keyword>
<keyword evidence="2" id="KW-0001">2Fe-2S</keyword>
<evidence type="ECO:0000256" key="1">
    <source>
        <dbReference type="ARBA" id="ARBA00022448"/>
    </source>
</evidence>
<keyword evidence="3" id="KW-0479">Metal-binding</keyword>
<dbReference type="Proteomes" id="UP001501706">
    <property type="component" value="Unassembled WGS sequence"/>
</dbReference>
<comment type="similarity">
    <text evidence="8">Belongs to the Bfd family.</text>
</comment>
<evidence type="ECO:0000256" key="4">
    <source>
        <dbReference type="ARBA" id="ARBA00022982"/>
    </source>
</evidence>
<name>A0ABN1CAZ8_9BURK</name>
<sequence>MYVCVCNAITERQIRSSVEAGATTLADLQFDLGVATCCGSCADTACQYLPAGASACEHAYEASISAANGRTEATELPPPRATTRRFPIQVVGAGAGAAKAA</sequence>
<accession>A0ABN1CAZ8</accession>
<dbReference type="RefSeq" id="WP_338617061.1">
    <property type="nucleotide sequence ID" value="NZ_BAAAEN010000014.1"/>
</dbReference>
<gene>
    <name evidence="10" type="ORF">GCM10009097_36140</name>
</gene>
<evidence type="ECO:0000313" key="10">
    <source>
        <dbReference type="EMBL" id="GAA0515426.1"/>
    </source>
</evidence>
<dbReference type="EMBL" id="BAAAEN010000014">
    <property type="protein sequence ID" value="GAA0515426.1"/>
    <property type="molecule type" value="Genomic_DNA"/>
</dbReference>
<comment type="caution">
    <text evidence="10">The sequence shown here is derived from an EMBL/GenBank/DDBJ whole genome shotgun (WGS) entry which is preliminary data.</text>
</comment>
<protein>
    <recommendedName>
        <fullName evidence="7">Bacterioferritin-associated ferredoxin</fullName>
    </recommendedName>
</protein>
<keyword evidence="1" id="KW-0813">Transport</keyword>
<evidence type="ECO:0000256" key="2">
    <source>
        <dbReference type="ARBA" id="ARBA00022714"/>
    </source>
</evidence>
<evidence type="ECO:0000256" key="6">
    <source>
        <dbReference type="ARBA" id="ARBA00023014"/>
    </source>
</evidence>
<proteinExistence type="inferred from homology"/>
<evidence type="ECO:0000256" key="7">
    <source>
        <dbReference type="ARBA" id="ARBA00039386"/>
    </source>
</evidence>
<dbReference type="Pfam" id="PF04324">
    <property type="entry name" value="Fer2_BFD"/>
    <property type="match status" value="1"/>
</dbReference>
<dbReference type="InterPro" id="IPR052371">
    <property type="entry name" value="BFD-associated_ferredoxin"/>
</dbReference>
<dbReference type="InterPro" id="IPR007419">
    <property type="entry name" value="BFD-like_2Fe2S-bd_dom"/>
</dbReference>
<dbReference type="PANTHER" id="PTHR37424">
    <property type="entry name" value="BACTERIOFERRITIN-ASSOCIATED FERREDOXIN"/>
    <property type="match status" value="1"/>
</dbReference>
<keyword evidence="5" id="KW-0408">Iron</keyword>
<evidence type="ECO:0000259" key="9">
    <source>
        <dbReference type="Pfam" id="PF04324"/>
    </source>
</evidence>
<dbReference type="PANTHER" id="PTHR37424:SF1">
    <property type="entry name" value="BACTERIOFERRITIN-ASSOCIATED FERREDOXIN"/>
    <property type="match status" value="1"/>
</dbReference>
<feature type="domain" description="BFD-like [2Fe-2S]-binding" evidence="9">
    <location>
        <begin position="2"/>
        <end position="49"/>
    </location>
</feature>
<evidence type="ECO:0000256" key="3">
    <source>
        <dbReference type="ARBA" id="ARBA00022723"/>
    </source>
</evidence>
<keyword evidence="11" id="KW-1185">Reference proteome</keyword>
<dbReference type="Gene3D" id="1.10.10.1100">
    <property type="entry name" value="BFD-like [2Fe-2S]-binding domain"/>
    <property type="match status" value="1"/>
</dbReference>
<dbReference type="InterPro" id="IPR041854">
    <property type="entry name" value="BFD-like_2Fe2S-bd_dom_sf"/>
</dbReference>
<evidence type="ECO:0000256" key="8">
    <source>
        <dbReference type="ARBA" id="ARBA00046332"/>
    </source>
</evidence>
<keyword evidence="4" id="KW-0249">Electron transport</keyword>
<organism evidence="10 11">
    <name type="scientific">Pigmentiphaga daeguensis</name>
    <dbReference type="NCBI Taxonomy" id="414049"/>
    <lineage>
        <taxon>Bacteria</taxon>
        <taxon>Pseudomonadati</taxon>
        <taxon>Pseudomonadota</taxon>
        <taxon>Betaproteobacteria</taxon>
        <taxon>Burkholderiales</taxon>
        <taxon>Alcaligenaceae</taxon>
        <taxon>Pigmentiphaga</taxon>
    </lineage>
</organism>